<organism evidence="2 3">
    <name type="scientific">Prorocentrum cordatum</name>
    <dbReference type="NCBI Taxonomy" id="2364126"/>
    <lineage>
        <taxon>Eukaryota</taxon>
        <taxon>Sar</taxon>
        <taxon>Alveolata</taxon>
        <taxon>Dinophyceae</taxon>
        <taxon>Prorocentrales</taxon>
        <taxon>Prorocentraceae</taxon>
        <taxon>Prorocentrum</taxon>
    </lineage>
</organism>
<feature type="compositionally biased region" description="Low complexity" evidence="1">
    <location>
        <begin position="188"/>
        <end position="203"/>
    </location>
</feature>
<keyword evidence="3" id="KW-1185">Reference proteome</keyword>
<comment type="caution">
    <text evidence="2">The sequence shown here is derived from an EMBL/GenBank/DDBJ whole genome shotgun (WGS) entry which is preliminary data.</text>
</comment>
<dbReference type="SUPFAM" id="SSF56672">
    <property type="entry name" value="DNA/RNA polymerases"/>
    <property type="match status" value="1"/>
</dbReference>
<evidence type="ECO:0000256" key="1">
    <source>
        <dbReference type="SAM" id="MobiDB-lite"/>
    </source>
</evidence>
<sequence length="1135" mass="120890">MAARTAGQFHYFWYNVGAAALLHERLTLLPVYILTPDDEVYAESDAAGGDLRAVHDSAGQGVAIAGVAANKLDKFWRLPSAAVAWAAARSCVAQGHGPLAPSPFILELSADNVLGVSKGVPAVFDPLGAASAAAAPGAPALAGAAAPPAGAPGPPAASAATPVSGLGALAAALGAGGAALPAAAGPPGVGAAAAAPATPGAAGSDPRVLATDLDARGVRDMLVRDAVKRQTETPRAGWPVKGLTTTMWVLHFMLPMADGATSWLNRWVAMKQASETDDADRLCETLCRVVETLRCRDQLIICGLSAYEFLSRQLLMVEGRFFEERARRTHPGPKPKGQAKDGAAAAAADVSSEIGHFLGTGETGGLATRHLLVSLASLAPSPSRLHLAWSCPREVTIASETFFRFLFFQWMGVAIFRLVAGLVCAPPKAAAVDYIAGLHRDFELPAAYSERGRDCEASLVEMLAQAPGYAGDSGRVRPYSMPLVAWPESTKAVSACGVVSEADSIVLQDWRQSMLNPESVAAELRDSLGVTSPYVDPELRFEPKSYAEFLKQLEAHGMISWRVSSEQASFSTGLFFAQKSNGKLRLVFDTRATFRVLFYHLRLPAGMESLFSLPPINNRFVGLKSVNGVRLGINDCVQLLVTVVPMGWSWALHLCQSALTRALSDVGFGRDDMILDGGCPRPLVAEKDALCAGYVDNFCVVSKCAETAASLARAVADLLTARGLPVLEFSPAVSKGVFTGLEIDGASGIIRVRPDRLARTRQAVLGLLKRGRASAGALSVLVGHCTWGMILRRDVLSIFNAVYRFMGAVGPHPGPLWPSVVRELSAAVALIPLWSASTRSRWYSRVHASDASPYGKGVCVKEVSPALSSEVGRVAERWRYRHGDAVLARSRALDVDGRDDAADSCRADTSYTASTASSSGPSGFLEVPESIYGAEGWNTMHSSRHTRRGCDILQYEAEALGFSVHHASRALGAHHHRVVCIVDNLALALSLGKGRSGSRHLLRALRRIAGVALACGLRLLVRWVPSERNVADKPSRVIKAARARREHPGPLTLLRGGLSVLEANAVSESTGKNYHASALRFLNWCLWTARDFKNSVELDTILVVFFVHLFLDGYDSATGRVTVAPLKHSTICRRC</sequence>
<feature type="region of interest" description="Disordered" evidence="1">
    <location>
        <begin position="899"/>
        <end position="923"/>
    </location>
</feature>
<protein>
    <recommendedName>
        <fullName evidence="4">Reverse transcriptase domain-containing protein</fullName>
    </recommendedName>
</protein>
<evidence type="ECO:0000313" key="3">
    <source>
        <dbReference type="Proteomes" id="UP001189429"/>
    </source>
</evidence>
<evidence type="ECO:0000313" key="2">
    <source>
        <dbReference type="EMBL" id="CAK0911449.1"/>
    </source>
</evidence>
<gene>
    <name evidence="2" type="ORF">PCOR1329_LOCUS85318</name>
</gene>
<name>A0ABN9YF36_9DINO</name>
<dbReference type="EMBL" id="CAUYUJ010022580">
    <property type="protein sequence ID" value="CAK0911449.1"/>
    <property type="molecule type" value="Genomic_DNA"/>
</dbReference>
<dbReference type="Proteomes" id="UP001189429">
    <property type="component" value="Unassembled WGS sequence"/>
</dbReference>
<dbReference type="PANTHER" id="PTHR33050:SF7">
    <property type="entry name" value="RIBONUCLEASE H"/>
    <property type="match status" value="1"/>
</dbReference>
<feature type="compositionally biased region" description="Low complexity" evidence="1">
    <location>
        <begin position="907"/>
        <end position="919"/>
    </location>
</feature>
<feature type="region of interest" description="Disordered" evidence="1">
    <location>
        <begin position="188"/>
        <end position="207"/>
    </location>
</feature>
<dbReference type="InterPro" id="IPR052055">
    <property type="entry name" value="Hepadnavirus_pol/RT"/>
</dbReference>
<dbReference type="PANTHER" id="PTHR33050">
    <property type="entry name" value="REVERSE TRANSCRIPTASE DOMAIN-CONTAINING PROTEIN"/>
    <property type="match status" value="1"/>
</dbReference>
<accession>A0ABN9YF36</accession>
<evidence type="ECO:0008006" key="4">
    <source>
        <dbReference type="Google" id="ProtNLM"/>
    </source>
</evidence>
<dbReference type="InterPro" id="IPR043502">
    <property type="entry name" value="DNA/RNA_pol_sf"/>
</dbReference>
<proteinExistence type="predicted"/>
<reference evidence="2" key="1">
    <citation type="submission" date="2023-10" db="EMBL/GenBank/DDBJ databases">
        <authorList>
            <person name="Chen Y."/>
            <person name="Shah S."/>
            <person name="Dougan E. K."/>
            <person name="Thang M."/>
            <person name="Chan C."/>
        </authorList>
    </citation>
    <scope>NUCLEOTIDE SEQUENCE [LARGE SCALE GENOMIC DNA]</scope>
</reference>